<evidence type="ECO:0000256" key="5">
    <source>
        <dbReference type="ARBA" id="ARBA00022777"/>
    </source>
</evidence>
<name>A0A5J4WX12_9EUKA</name>
<keyword evidence="9" id="KW-0175">Coiled coil</keyword>
<dbReference type="PANTHER" id="PTHR44899:SF3">
    <property type="entry name" value="SERINE_THREONINE-PROTEIN KINASE NEK1"/>
    <property type="match status" value="1"/>
</dbReference>
<accession>A0A5J4WX12</accession>
<keyword evidence="2" id="KW-0723">Serine/threonine-protein kinase</keyword>
<evidence type="ECO:0000256" key="7">
    <source>
        <dbReference type="ARBA" id="ARBA00047899"/>
    </source>
</evidence>
<organism evidence="11 12">
    <name type="scientific">Streblomastix strix</name>
    <dbReference type="NCBI Taxonomy" id="222440"/>
    <lineage>
        <taxon>Eukaryota</taxon>
        <taxon>Metamonada</taxon>
        <taxon>Preaxostyla</taxon>
        <taxon>Oxymonadida</taxon>
        <taxon>Streblomastigidae</taxon>
        <taxon>Streblomastix</taxon>
    </lineage>
</organism>
<dbReference type="PANTHER" id="PTHR44899">
    <property type="entry name" value="CAMK FAMILY PROTEIN KINASE"/>
    <property type="match status" value="1"/>
</dbReference>
<evidence type="ECO:0000256" key="4">
    <source>
        <dbReference type="ARBA" id="ARBA00022741"/>
    </source>
</evidence>
<proteinExistence type="predicted"/>
<dbReference type="Pfam" id="PF00069">
    <property type="entry name" value="Pkinase"/>
    <property type="match status" value="1"/>
</dbReference>
<dbReference type="InterPro" id="IPR008271">
    <property type="entry name" value="Ser/Thr_kinase_AS"/>
</dbReference>
<keyword evidence="4" id="KW-0547">Nucleotide-binding</keyword>
<dbReference type="GO" id="GO:0004674">
    <property type="term" value="F:protein serine/threonine kinase activity"/>
    <property type="evidence" value="ECO:0007669"/>
    <property type="project" value="UniProtKB-KW"/>
</dbReference>
<reference evidence="11 12" key="1">
    <citation type="submission" date="2019-03" db="EMBL/GenBank/DDBJ databases">
        <title>Single cell metagenomics reveals metabolic interactions within the superorganism composed of flagellate Streblomastix strix and complex community of Bacteroidetes bacteria on its surface.</title>
        <authorList>
            <person name="Treitli S.C."/>
            <person name="Kolisko M."/>
            <person name="Husnik F."/>
            <person name="Keeling P."/>
            <person name="Hampl V."/>
        </authorList>
    </citation>
    <scope>NUCLEOTIDE SEQUENCE [LARGE SCALE GENOMIC DNA]</scope>
    <source>
        <strain evidence="11">ST1C</strain>
    </source>
</reference>
<evidence type="ECO:0000256" key="9">
    <source>
        <dbReference type="SAM" id="Coils"/>
    </source>
</evidence>
<dbReference type="PROSITE" id="PS50011">
    <property type="entry name" value="PROTEIN_KINASE_DOM"/>
    <property type="match status" value="1"/>
</dbReference>
<protein>
    <recommendedName>
        <fullName evidence="1">non-specific serine/threonine protein kinase</fullName>
        <ecNumber evidence="1">2.7.11.1</ecNumber>
    </recommendedName>
</protein>
<dbReference type="GO" id="GO:0005524">
    <property type="term" value="F:ATP binding"/>
    <property type="evidence" value="ECO:0007669"/>
    <property type="project" value="UniProtKB-KW"/>
</dbReference>
<keyword evidence="6" id="KW-0067">ATP-binding</keyword>
<dbReference type="Proteomes" id="UP000324800">
    <property type="component" value="Unassembled WGS sequence"/>
</dbReference>
<evidence type="ECO:0000256" key="6">
    <source>
        <dbReference type="ARBA" id="ARBA00022840"/>
    </source>
</evidence>
<keyword evidence="3" id="KW-0808">Transferase</keyword>
<feature type="domain" description="Protein kinase" evidence="10">
    <location>
        <begin position="1"/>
        <end position="260"/>
    </location>
</feature>
<evidence type="ECO:0000259" key="10">
    <source>
        <dbReference type="PROSITE" id="PS50011"/>
    </source>
</evidence>
<comment type="caution">
    <text evidence="11">The sequence shown here is derived from an EMBL/GenBank/DDBJ whole genome shotgun (WGS) entry which is preliminary data.</text>
</comment>
<evidence type="ECO:0000313" key="12">
    <source>
        <dbReference type="Proteomes" id="UP000324800"/>
    </source>
</evidence>
<keyword evidence="5 11" id="KW-0418">Kinase</keyword>
<dbReference type="EC" id="2.7.11.1" evidence="1"/>
<dbReference type="AlphaFoldDB" id="A0A5J4WX12"/>
<gene>
    <name evidence="11" type="ORF">EZS28_004876</name>
</gene>
<dbReference type="PROSITE" id="PS00108">
    <property type="entry name" value="PROTEIN_KINASE_ST"/>
    <property type="match status" value="1"/>
</dbReference>
<dbReference type="InterPro" id="IPR011009">
    <property type="entry name" value="Kinase-like_dom_sf"/>
</dbReference>
<dbReference type="SMART" id="SM00220">
    <property type="entry name" value="S_TKc"/>
    <property type="match status" value="1"/>
</dbReference>
<dbReference type="EMBL" id="SNRW01000719">
    <property type="protein sequence ID" value="KAA6399597.1"/>
    <property type="molecule type" value="Genomic_DNA"/>
</dbReference>
<dbReference type="InterPro" id="IPR000719">
    <property type="entry name" value="Prot_kinase_dom"/>
</dbReference>
<evidence type="ECO:0000256" key="3">
    <source>
        <dbReference type="ARBA" id="ARBA00022679"/>
    </source>
</evidence>
<evidence type="ECO:0000256" key="1">
    <source>
        <dbReference type="ARBA" id="ARBA00012513"/>
    </source>
</evidence>
<dbReference type="InterPro" id="IPR051131">
    <property type="entry name" value="NEK_Ser/Thr_kinase_NIMA"/>
</dbReference>
<evidence type="ECO:0000256" key="8">
    <source>
        <dbReference type="ARBA" id="ARBA00048679"/>
    </source>
</evidence>
<evidence type="ECO:0000313" key="11">
    <source>
        <dbReference type="EMBL" id="KAA6399597.1"/>
    </source>
</evidence>
<dbReference type="OrthoDB" id="248923at2759"/>
<comment type="catalytic activity">
    <reaction evidence="8">
        <text>L-seryl-[protein] + ATP = O-phospho-L-seryl-[protein] + ADP + H(+)</text>
        <dbReference type="Rhea" id="RHEA:17989"/>
        <dbReference type="Rhea" id="RHEA-COMP:9863"/>
        <dbReference type="Rhea" id="RHEA-COMP:11604"/>
        <dbReference type="ChEBI" id="CHEBI:15378"/>
        <dbReference type="ChEBI" id="CHEBI:29999"/>
        <dbReference type="ChEBI" id="CHEBI:30616"/>
        <dbReference type="ChEBI" id="CHEBI:83421"/>
        <dbReference type="ChEBI" id="CHEBI:456216"/>
        <dbReference type="EC" id="2.7.11.1"/>
    </reaction>
</comment>
<feature type="coiled-coil region" evidence="9">
    <location>
        <begin position="230"/>
        <end position="268"/>
    </location>
</feature>
<sequence length="491" mass="56693">MPSLADNYIRQRVVGRGRFEAAKEKQESINEIRILTNLKHPNIVLYRESFVEKNMLYIVMYNADIGNISDRIKKQNRTLMNEDEILNYFVQICLALKHVHDRKILHRDLKGENIFLTKQNIVNLGDFGVSRMLSSTHELAKTGIGTPYYLSPEIVDGRQDVYAPINPNETGFIANTNSALPQFGIPLPQFGIPLPQFGIPLPQFEKLPQFNPPLQFIGPSGRKYSSKEEMDKIERILQEQGEERNRARAAEQQKRREVEIQLAMEREQKPAEALRIRQERAQYAEEAYLAMLKKILMQQLSNNVQNVKRQKINQLRQSCASDIRAKIRQRNKYYQGQCKTCFLRDASRITEEQNRRNAAVYEQRIVCADPDRQQVESAPPIRLNFSSFCCQLWSLSSITKDHITQQVSPITKDHITQQVSSITKDHITQQVSSITKDHITQQVSSITKDHITQQVSSITKDHITQQLSPVTKDHITQQPTLTISKTQITFW</sequence>
<evidence type="ECO:0000256" key="2">
    <source>
        <dbReference type="ARBA" id="ARBA00022527"/>
    </source>
</evidence>
<comment type="catalytic activity">
    <reaction evidence="7">
        <text>L-threonyl-[protein] + ATP = O-phospho-L-threonyl-[protein] + ADP + H(+)</text>
        <dbReference type="Rhea" id="RHEA:46608"/>
        <dbReference type="Rhea" id="RHEA-COMP:11060"/>
        <dbReference type="Rhea" id="RHEA-COMP:11605"/>
        <dbReference type="ChEBI" id="CHEBI:15378"/>
        <dbReference type="ChEBI" id="CHEBI:30013"/>
        <dbReference type="ChEBI" id="CHEBI:30616"/>
        <dbReference type="ChEBI" id="CHEBI:61977"/>
        <dbReference type="ChEBI" id="CHEBI:456216"/>
        <dbReference type="EC" id="2.7.11.1"/>
    </reaction>
</comment>
<dbReference type="SUPFAM" id="SSF56112">
    <property type="entry name" value="Protein kinase-like (PK-like)"/>
    <property type="match status" value="1"/>
</dbReference>
<dbReference type="Gene3D" id="1.10.510.10">
    <property type="entry name" value="Transferase(Phosphotransferase) domain 1"/>
    <property type="match status" value="1"/>
</dbReference>